<dbReference type="AlphaFoldDB" id="A0A5M9JBG6"/>
<name>A0A5M9JBG6_MONFR</name>
<dbReference type="Proteomes" id="UP000322873">
    <property type="component" value="Unassembled WGS sequence"/>
</dbReference>
<accession>A0A5M9JBG6</accession>
<dbReference type="EMBL" id="VICG01000015">
    <property type="protein sequence ID" value="KAA8564625.1"/>
    <property type="molecule type" value="Genomic_DNA"/>
</dbReference>
<sequence>MSLAQGKRSRKVSKLARRRIDSTRTGLLPKNLAREQKRCKILGSSNMFAVSIPACSTPVVPNTFVVAFTLSRVLVARNE</sequence>
<protein>
    <submittedName>
        <fullName evidence="1">Uncharacterized protein</fullName>
    </submittedName>
</protein>
<evidence type="ECO:0000313" key="1">
    <source>
        <dbReference type="EMBL" id="KAA8564625.1"/>
    </source>
</evidence>
<proteinExistence type="predicted"/>
<reference evidence="1 2" key="1">
    <citation type="submission" date="2019-06" db="EMBL/GenBank/DDBJ databases">
        <title>Genome Sequence of the Brown Rot Fungal Pathogen Monilinia fructicola.</title>
        <authorList>
            <person name="De Miccolis Angelini R.M."/>
            <person name="Landi L."/>
            <person name="Abate D."/>
            <person name="Pollastro S."/>
            <person name="Romanazzi G."/>
            <person name="Faretra F."/>
        </authorList>
    </citation>
    <scope>NUCLEOTIDE SEQUENCE [LARGE SCALE GENOMIC DNA]</scope>
    <source>
        <strain evidence="1 2">Mfrc123</strain>
    </source>
</reference>
<gene>
    <name evidence="1" type="ORF">EYC84_011536</name>
</gene>
<comment type="caution">
    <text evidence="1">The sequence shown here is derived from an EMBL/GenBank/DDBJ whole genome shotgun (WGS) entry which is preliminary data.</text>
</comment>
<organism evidence="1 2">
    <name type="scientific">Monilinia fructicola</name>
    <name type="common">Brown rot fungus</name>
    <name type="synonym">Ciboria fructicola</name>
    <dbReference type="NCBI Taxonomy" id="38448"/>
    <lineage>
        <taxon>Eukaryota</taxon>
        <taxon>Fungi</taxon>
        <taxon>Dikarya</taxon>
        <taxon>Ascomycota</taxon>
        <taxon>Pezizomycotina</taxon>
        <taxon>Leotiomycetes</taxon>
        <taxon>Helotiales</taxon>
        <taxon>Sclerotiniaceae</taxon>
        <taxon>Monilinia</taxon>
    </lineage>
</organism>
<keyword evidence="2" id="KW-1185">Reference proteome</keyword>
<evidence type="ECO:0000313" key="2">
    <source>
        <dbReference type="Proteomes" id="UP000322873"/>
    </source>
</evidence>